<evidence type="ECO:0000313" key="5">
    <source>
        <dbReference type="Proteomes" id="UP001595378"/>
    </source>
</evidence>
<keyword evidence="2" id="KW-0472">Membrane</keyword>
<keyword evidence="5" id="KW-1185">Reference proteome</keyword>
<evidence type="ECO:0000256" key="2">
    <source>
        <dbReference type="SAM" id="Phobius"/>
    </source>
</evidence>
<protein>
    <submittedName>
        <fullName evidence="4">SPOR domain-containing protein</fullName>
    </submittedName>
</protein>
<dbReference type="RefSeq" id="WP_336917810.1">
    <property type="nucleotide sequence ID" value="NZ_JBANRN010000002.1"/>
</dbReference>
<dbReference type="Pfam" id="PF05036">
    <property type="entry name" value="SPOR"/>
    <property type="match status" value="1"/>
</dbReference>
<evidence type="ECO:0000259" key="3">
    <source>
        <dbReference type="PROSITE" id="PS51724"/>
    </source>
</evidence>
<dbReference type="InterPro" id="IPR036680">
    <property type="entry name" value="SPOR-like_sf"/>
</dbReference>
<dbReference type="InterPro" id="IPR007730">
    <property type="entry name" value="SPOR-like_dom"/>
</dbReference>
<name>A0ABV7EC64_9SPHN</name>
<sequence length="243" mass="24814">MHMVGGEHDDIDGTGQDEAYDAGEQLRLTGDDDDALPWLESDEDEEEPGSDYRILIFAAIAVAALAAILLAANHFLSRQAAGDAVPDGSTIAAPEEPYKERPENPGGSEVAGTGDMSFEVGEGQRREGRIASDAPAPSIDVEAAPAAAPATGSGAAATPAPARAATGVGVQIGAYSTRAAAEAGWTQLSGRYSALQGLGHRVVEGTADSGTIFRLQAIAGDVEAANALCRSIRNAGGDCQVKR</sequence>
<dbReference type="Gene3D" id="3.30.70.1070">
    <property type="entry name" value="Sporulation related repeat"/>
    <property type="match status" value="1"/>
</dbReference>
<evidence type="ECO:0000256" key="1">
    <source>
        <dbReference type="SAM" id="MobiDB-lite"/>
    </source>
</evidence>
<accession>A0ABV7EC64</accession>
<dbReference type="PROSITE" id="PS51724">
    <property type="entry name" value="SPOR"/>
    <property type="match status" value="1"/>
</dbReference>
<feature type="region of interest" description="Disordered" evidence="1">
    <location>
        <begin position="83"/>
        <end position="116"/>
    </location>
</feature>
<feature type="compositionally biased region" description="Acidic residues" evidence="1">
    <location>
        <begin position="31"/>
        <end position="48"/>
    </location>
</feature>
<evidence type="ECO:0000313" key="4">
    <source>
        <dbReference type="EMBL" id="MFC3100280.1"/>
    </source>
</evidence>
<feature type="transmembrane region" description="Helical" evidence="2">
    <location>
        <begin position="52"/>
        <end position="72"/>
    </location>
</feature>
<dbReference type="EMBL" id="JBHRSU010000005">
    <property type="protein sequence ID" value="MFC3100280.1"/>
    <property type="molecule type" value="Genomic_DNA"/>
</dbReference>
<organism evidence="4 5">
    <name type="scientific">Alteraurantiacibacter lauratis</name>
    <dbReference type="NCBI Taxonomy" id="2054627"/>
    <lineage>
        <taxon>Bacteria</taxon>
        <taxon>Pseudomonadati</taxon>
        <taxon>Pseudomonadota</taxon>
        <taxon>Alphaproteobacteria</taxon>
        <taxon>Sphingomonadales</taxon>
        <taxon>Erythrobacteraceae</taxon>
        <taxon>Alteraurantiacibacter</taxon>
    </lineage>
</organism>
<feature type="region of interest" description="Disordered" evidence="1">
    <location>
        <begin position="1"/>
        <end position="48"/>
    </location>
</feature>
<comment type="caution">
    <text evidence="4">The sequence shown here is derived from an EMBL/GenBank/DDBJ whole genome shotgun (WGS) entry which is preliminary data.</text>
</comment>
<feature type="domain" description="SPOR" evidence="3">
    <location>
        <begin position="162"/>
        <end position="243"/>
    </location>
</feature>
<keyword evidence="2" id="KW-1133">Transmembrane helix</keyword>
<gene>
    <name evidence="4" type="ORF">ACFODK_05175</name>
</gene>
<dbReference type="Proteomes" id="UP001595378">
    <property type="component" value="Unassembled WGS sequence"/>
</dbReference>
<keyword evidence="2" id="KW-0812">Transmembrane</keyword>
<proteinExistence type="predicted"/>
<reference evidence="5" key="1">
    <citation type="journal article" date="2019" name="Int. J. Syst. Evol. Microbiol.">
        <title>The Global Catalogue of Microorganisms (GCM) 10K type strain sequencing project: providing services to taxonomists for standard genome sequencing and annotation.</title>
        <authorList>
            <consortium name="The Broad Institute Genomics Platform"/>
            <consortium name="The Broad Institute Genome Sequencing Center for Infectious Disease"/>
            <person name="Wu L."/>
            <person name="Ma J."/>
        </authorList>
    </citation>
    <scope>NUCLEOTIDE SEQUENCE [LARGE SCALE GENOMIC DNA]</scope>
    <source>
        <strain evidence="5">KCTC 52606</strain>
    </source>
</reference>